<evidence type="ECO:0000256" key="6">
    <source>
        <dbReference type="ARBA" id="ARBA00023054"/>
    </source>
</evidence>
<protein>
    <submittedName>
        <fullName evidence="11">Uncharacterized protein</fullName>
    </submittedName>
</protein>
<dbReference type="AlphaFoldDB" id="A0A811QEV3"/>
<sequence>MEAALVSGFIKIIVPRLFSLSSEKYKLHKRVKGNVEFLQHELEMIARTIDDQISRGEHLSSARTQWIQELRQLAYEIEDCIDRYVYRLTYKQKASSIRRATMVLPSSQFADEIRKLRKKVKEPCERIRRYTSDSQWSTPVEQPAPAYVPHTKKADLVGIDMPQEELLELLEDNEDERGRKVISIVGFNGVGKTVLAEQVYDSDAAKQFSPKAWIDAQDKDAKDIVLSLHSSLGLHNEPQGTSNVKLLSSKLEGYLQDKRYLIVIDDMRTELWSTIGSAFPDNKGLSCRIIVTTPIQSIAYACSSEDRYIYKMRGLGQKHSAQLFKRKGPKVELEQTQILKKCDGLPLALVSIAQFMSKTCVPNGTSCKDVCNRLGYYLETDKDTLARMQGVLAKNYASLHGHELKACLLYLGLFPSEHPIRKKRLLRRWLAEGLVETQDLAVMNFQEFIDRNITMPIDVSYNEKVKTCRTCGMMLEFIIRKSVSQDFITLCCDGIVKLLCDQRGQPKCVRRLCLHRGGTANVSFGNVSLVRSLTIFNEADETLVDFGNCQLLRVLDLEECNNLSEEKLTGICNLLLLKYLSLGGTITKLPREIANLEFLQTLDIRRTNVRTLPIDVMSLPFLVHLLGKFRLTGKAKQMSKAEQFFSSRKSNLQTLAGFIVGESEGFLQLLSHMNNLRKIKAWCESISSSSGTVHLVEAVQKYIQDDDEEEQTNQDDRSLSLHFEVSSLDFHSLKGPCYLSSLKLHGMLGTALPPFVSLLRGLRELCLSTSTLTADILATVSKLRYLQYLKLIADQLEEFIIEAGAFPKLLRLCLVLQQPTNNILVIKEGALSKLVALQLLFKGLNGPSGIKIAHLKSLKEVTLHPDQTIKLDQWQQAARDHPNRPNIRLLSTVDPMDIDAAQNYPLRDEKSTTENVTQRPLQDQSSSSSRLKVPQENDDVMKSRSEEIKKMSLNHEYSLASMDLSNVACATNLSSTTC</sequence>
<dbReference type="InterPro" id="IPR042197">
    <property type="entry name" value="Apaf_helical"/>
</dbReference>
<feature type="domain" description="NB-ARC" evidence="8">
    <location>
        <begin position="165"/>
        <end position="329"/>
    </location>
</feature>
<dbReference type="InterPro" id="IPR038005">
    <property type="entry name" value="RX-like_CC"/>
</dbReference>
<dbReference type="InterPro" id="IPR032675">
    <property type="entry name" value="LRR_dom_sf"/>
</dbReference>
<keyword evidence="5" id="KW-0611">Plant defense</keyword>
<evidence type="ECO:0000256" key="2">
    <source>
        <dbReference type="ARBA" id="ARBA00022614"/>
    </source>
</evidence>
<dbReference type="InterPro" id="IPR002182">
    <property type="entry name" value="NB-ARC"/>
</dbReference>
<evidence type="ECO:0000313" key="12">
    <source>
        <dbReference type="Proteomes" id="UP000604825"/>
    </source>
</evidence>
<feature type="compositionally biased region" description="Polar residues" evidence="7">
    <location>
        <begin position="913"/>
        <end position="930"/>
    </location>
</feature>
<feature type="region of interest" description="Disordered" evidence="7">
    <location>
        <begin position="904"/>
        <end position="941"/>
    </location>
</feature>
<dbReference type="PANTHER" id="PTHR23155">
    <property type="entry name" value="DISEASE RESISTANCE PROTEIN RP"/>
    <property type="match status" value="1"/>
</dbReference>
<dbReference type="InterPro" id="IPR027417">
    <property type="entry name" value="P-loop_NTPase"/>
</dbReference>
<comment type="caution">
    <text evidence="11">The sequence shown here is derived from an EMBL/GenBank/DDBJ whole genome shotgun (WGS) entry which is preliminary data.</text>
</comment>
<accession>A0A811QEV3</accession>
<feature type="domain" description="Disease resistance N-terminal" evidence="9">
    <location>
        <begin position="9"/>
        <end position="93"/>
    </location>
</feature>
<evidence type="ECO:0000313" key="11">
    <source>
        <dbReference type="EMBL" id="CAD6256896.1"/>
    </source>
</evidence>
<proteinExistence type="inferred from homology"/>
<dbReference type="Pfam" id="PF23598">
    <property type="entry name" value="LRR_14"/>
    <property type="match status" value="1"/>
</dbReference>
<gene>
    <name evidence="11" type="ORF">NCGR_LOCUS40392</name>
</gene>
<evidence type="ECO:0000256" key="7">
    <source>
        <dbReference type="SAM" id="MobiDB-lite"/>
    </source>
</evidence>
<evidence type="ECO:0000256" key="1">
    <source>
        <dbReference type="ARBA" id="ARBA00008894"/>
    </source>
</evidence>
<organism evidence="11 12">
    <name type="scientific">Miscanthus lutarioriparius</name>
    <dbReference type="NCBI Taxonomy" id="422564"/>
    <lineage>
        <taxon>Eukaryota</taxon>
        <taxon>Viridiplantae</taxon>
        <taxon>Streptophyta</taxon>
        <taxon>Embryophyta</taxon>
        <taxon>Tracheophyta</taxon>
        <taxon>Spermatophyta</taxon>
        <taxon>Magnoliopsida</taxon>
        <taxon>Liliopsida</taxon>
        <taxon>Poales</taxon>
        <taxon>Poaceae</taxon>
        <taxon>PACMAD clade</taxon>
        <taxon>Panicoideae</taxon>
        <taxon>Andropogonodae</taxon>
        <taxon>Andropogoneae</taxon>
        <taxon>Saccharinae</taxon>
        <taxon>Miscanthus</taxon>
    </lineage>
</organism>
<dbReference type="Gene3D" id="1.20.5.4130">
    <property type="match status" value="1"/>
</dbReference>
<dbReference type="GO" id="GO:0043531">
    <property type="term" value="F:ADP binding"/>
    <property type="evidence" value="ECO:0007669"/>
    <property type="project" value="InterPro"/>
</dbReference>
<dbReference type="Proteomes" id="UP000604825">
    <property type="component" value="Unassembled WGS sequence"/>
</dbReference>
<dbReference type="GO" id="GO:0098542">
    <property type="term" value="P:defense response to other organism"/>
    <property type="evidence" value="ECO:0007669"/>
    <property type="project" value="TreeGrafter"/>
</dbReference>
<dbReference type="InterPro" id="IPR044974">
    <property type="entry name" value="Disease_R_plants"/>
</dbReference>
<dbReference type="PANTHER" id="PTHR23155:SF1233">
    <property type="entry name" value="DISEASE RESISTANCE PROTEIN RGA4"/>
    <property type="match status" value="1"/>
</dbReference>
<comment type="similarity">
    <text evidence="1">Belongs to the disease resistance NB-LRR family.</text>
</comment>
<dbReference type="Gene3D" id="1.10.8.430">
    <property type="entry name" value="Helical domain of apoptotic protease-activating factors"/>
    <property type="match status" value="1"/>
</dbReference>
<evidence type="ECO:0000256" key="4">
    <source>
        <dbReference type="ARBA" id="ARBA00022741"/>
    </source>
</evidence>
<evidence type="ECO:0000259" key="9">
    <source>
        <dbReference type="Pfam" id="PF18052"/>
    </source>
</evidence>
<reference evidence="11" key="1">
    <citation type="submission" date="2020-10" db="EMBL/GenBank/DDBJ databases">
        <authorList>
            <person name="Han B."/>
            <person name="Lu T."/>
            <person name="Zhao Q."/>
            <person name="Huang X."/>
            <person name="Zhao Y."/>
        </authorList>
    </citation>
    <scope>NUCLEOTIDE SEQUENCE</scope>
</reference>
<evidence type="ECO:0000259" key="10">
    <source>
        <dbReference type="Pfam" id="PF23598"/>
    </source>
</evidence>
<dbReference type="CDD" id="cd14798">
    <property type="entry name" value="RX-CC_like"/>
    <property type="match status" value="1"/>
</dbReference>
<dbReference type="Pfam" id="PF00931">
    <property type="entry name" value="NB-ARC"/>
    <property type="match status" value="1"/>
</dbReference>
<evidence type="ECO:0000256" key="5">
    <source>
        <dbReference type="ARBA" id="ARBA00022821"/>
    </source>
</evidence>
<dbReference type="SUPFAM" id="SSF52058">
    <property type="entry name" value="L domain-like"/>
    <property type="match status" value="1"/>
</dbReference>
<keyword evidence="6" id="KW-0175">Coiled coil</keyword>
<dbReference type="Pfam" id="PF18052">
    <property type="entry name" value="Rx_N"/>
    <property type="match status" value="1"/>
</dbReference>
<dbReference type="InterPro" id="IPR036388">
    <property type="entry name" value="WH-like_DNA-bd_sf"/>
</dbReference>
<dbReference type="Gene3D" id="3.80.10.10">
    <property type="entry name" value="Ribonuclease Inhibitor"/>
    <property type="match status" value="2"/>
</dbReference>
<dbReference type="Gene3D" id="1.10.10.10">
    <property type="entry name" value="Winged helix-like DNA-binding domain superfamily/Winged helix DNA-binding domain"/>
    <property type="match status" value="1"/>
</dbReference>
<dbReference type="InterPro" id="IPR041118">
    <property type="entry name" value="Rx_N"/>
</dbReference>
<dbReference type="Gene3D" id="3.40.50.300">
    <property type="entry name" value="P-loop containing nucleotide triphosphate hydrolases"/>
    <property type="match status" value="1"/>
</dbReference>
<keyword evidence="4" id="KW-0547">Nucleotide-binding</keyword>
<dbReference type="SUPFAM" id="SSF52540">
    <property type="entry name" value="P-loop containing nucleoside triphosphate hydrolases"/>
    <property type="match status" value="1"/>
</dbReference>
<dbReference type="OrthoDB" id="6161812at2759"/>
<keyword evidence="3" id="KW-0677">Repeat</keyword>
<dbReference type="InterPro" id="IPR055414">
    <property type="entry name" value="LRR_R13L4/SHOC2-like"/>
</dbReference>
<feature type="domain" description="Disease resistance R13L4/SHOC-2-like LRR" evidence="10">
    <location>
        <begin position="530"/>
        <end position="887"/>
    </location>
</feature>
<evidence type="ECO:0000256" key="3">
    <source>
        <dbReference type="ARBA" id="ARBA00022737"/>
    </source>
</evidence>
<dbReference type="PRINTS" id="PR00364">
    <property type="entry name" value="DISEASERSIST"/>
</dbReference>
<evidence type="ECO:0000259" key="8">
    <source>
        <dbReference type="Pfam" id="PF00931"/>
    </source>
</evidence>
<name>A0A811QEV3_9POAL</name>
<keyword evidence="12" id="KW-1185">Reference proteome</keyword>
<keyword evidence="2" id="KW-0433">Leucine-rich repeat</keyword>
<dbReference type="EMBL" id="CAJGYO010000010">
    <property type="protein sequence ID" value="CAD6256896.1"/>
    <property type="molecule type" value="Genomic_DNA"/>
</dbReference>